<name>A0A1H8NY25_9RHOB</name>
<evidence type="ECO:0000313" key="2">
    <source>
        <dbReference type="EMBL" id="SEO34546.1"/>
    </source>
</evidence>
<dbReference type="OrthoDB" id="7862849at2"/>
<sequence>MNLSILLALAWLVLVNLRGMLPSRDNHWRFAYGMIGIGLPILAYATWENGLWTGLLILVAAMSLLRWPLIRLGRKLKAVVVKHATRP</sequence>
<protein>
    <recommendedName>
        <fullName evidence="4">DUF2484 family protein</fullName>
    </recommendedName>
</protein>
<evidence type="ECO:0000313" key="3">
    <source>
        <dbReference type="Proteomes" id="UP000198893"/>
    </source>
</evidence>
<gene>
    <name evidence="2" type="ORF">SAMN04490248_10457</name>
</gene>
<evidence type="ECO:0000256" key="1">
    <source>
        <dbReference type="SAM" id="Phobius"/>
    </source>
</evidence>
<keyword evidence="1" id="KW-0472">Membrane</keyword>
<feature type="transmembrane region" description="Helical" evidence="1">
    <location>
        <begin position="50"/>
        <end position="69"/>
    </location>
</feature>
<organism evidence="2 3">
    <name type="scientific">Salinihabitans flavidus</name>
    <dbReference type="NCBI Taxonomy" id="569882"/>
    <lineage>
        <taxon>Bacteria</taxon>
        <taxon>Pseudomonadati</taxon>
        <taxon>Pseudomonadota</taxon>
        <taxon>Alphaproteobacteria</taxon>
        <taxon>Rhodobacterales</taxon>
        <taxon>Roseobacteraceae</taxon>
        <taxon>Salinihabitans</taxon>
    </lineage>
</organism>
<keyword evidence="1" id="KW-1133">Transmembrane helix</keyword>
<dbReference type="RefSeq" id="WP_093116053.1">
    <property type="nucleotide sequence ID" value="NZ_FODS01000004.1"/>
</dbReference>
<dbReference type="EMBL" id="FODS01000004">
    <property type="protein sequence ID" value="SEO34546.1"/>
    <property type="molecule type" value="Genomic_DNA"/>
</dbReference>
<dbReference type="STRING" id="569882.SAMN04490248_10457"/>
<dbReference type="AlphaFoldDB" id="A0A1H8NY25"/>
<accession>A0A1H8NY25</accession>
<dbReference type="InterPro" id="IPR018919">
    <property type="entry name" value="DUF2484"/>
</dbReference>
<keyword evidence="1" id="KW-0812">Transmembrane</keyword>
<dbReference type="Proteomes" id="UP000198893">
    <property type="component" value="Unassembled WGS sequence"/>
</dbReference>
<keyword evidence="3" id="KW-1185">Reference proteome</keyword>
<dbReference type="Pfam" id="PF10658">
    <property type="entry name" value="DUF2484"/>
    <property type="match status" value="1"/>
</dbReference>
<evidence type="ECO:0008006" key="4">
    <source>
        <dbReference type="Google" id="ProtNLM"/>
    </source>
</evidence>
<reference evidence="2 3" key="1">
    <citation type="submission" date="2016-10" db="EMBL/GenBank/DDBJ databases">
        <authorList>
            <person name="de Groot N.N."/>
        </authorList>
    </citation>
    <scope>NUCLEOTIDE SEQUENCE [LARGE SCALE GENOMIC DNA]</scope>
    <source>
        <strain evidence="2 3">DSM 27842</strain>
    </source>
</reference>
<proteinExistence type="predicted"/>